<organism evidence="3 4">
    <name type="scientific">Galdieria sulphuraria</name>
    <name type="common">Red alga</name>
    <dbReference type="NCBI Taxonomy" id="130081"/>
    <lineage>
        <taxon>Eukaryota</taxon>
        <taxon>Rhodophyta</taxon>
        <taxon>Bangiophyceae</taxon>
        <taxon>Galdieriales</taxon>
        <taxon>Galdieriaceae</taxon>
        <taxon>Galdieria</taxon>
    </lineage>
</organism>
<keyword evidence="4" id="KW-1185">Reference proteome</keyword>
<keyword evidence="1" id="KW-0175">Coiled coil</keyword>
<feature type="compositionally biased region" description="Polar residues" evidence="2">
    <location>
        <begin position="41"/>
        <end position="71"/>
    </location>
</feature>
<dbReference type="RefSeq" id="XP_005705103.1">
    <property type="nucleotide sequence ID" value="XM_005705046.1"/>
</dbReference>
<accession>M2XY55</accession>
<dbReference type="Gramene" id="EME28583">
    <property type="protein sequence ID" value="EME28583"/>
    <property type="gene ID" value="Gasu_39600"/>
</dbReference>
<evidence type="ECO:0000256" key="2">
    <source>
        <dbReference type="SAM" id="MobiDB-lite"/>
    </source>
</evidence>
<dbReference type="AlphaFoldDB" id="M2XY55"/>
<name>M2XY55_GALSU</name>
<evidence type="ECO:0000256" key="1">
    <source>
        <dbReference type="SAM" id="Coils"/>
    </source>
</evidence>
<sequence length="316" mass="35924">MSLESTFMNLDSKSTNLDDQVILESLSSSSLHPHVIKPSKSIETSDIMSTSFQKSSEQPEPSSDCISRESFTNSCHTAPTVEAYQNRESMTKKKENSEGKALSQEDLKRERNRRLAREFRARKKEEIRLYRSTIVNLTQKVRTLAAENQKLQQIVKEIQEKKTTNHEERRAEKHKDEQIKKLQKQVLLYQILLQRLKDNANQDFGQEREKQRCSTVSGNPHSLLESYSSPLPSIKTLTQMDCETTQPVCSPDRELQQRRLSRSFTIPSLVDVPLSNLLSQELVDSGTSPANILMIAIQNPGVQIAPLAVPLITCMV</sequence>
<evidence type="ECO:0008006" key="5">
    <source>
        <dbReference type="Google" id="ProtNLM"/>
    </source>
</evidence>
<reference evidence="4" key="1">
    <citation type="journal article" date="2013" name="Science">
        <title>Gene transfer from bacteria and archaea facilitated evolution of an extremophilic eukaryote.</title>
        <authorList>
            <person name="Schonknecht G."/>
            <person name="Chen W.H."/>
            <person name="Ternes C.M."/>
            <person name="Barbier G.G."/>
            <person name="Shrestha R.P."/>
            <person name="Stanke M."/>
            <person name="Brautigam A."/>
            <person name="Baker B.J."/>
            <person name="Banfield J.F."/>
            <person name="Garavito R.M."/>
            <person name="Carr K."/>
            <person name="Wilkerson C."/>
            <person name="Rensing S.A."/>
            <person name="Gagneul D."/>
            <person name="Dickenson N.E."/>
            <person name="Oesterhelt C."/>
            <person name="Lercher M.J."/>
            <person name="Weber A.P."/>
        </authorList>
    </citation>
    <scope>NUCLEOTIDE SEQUENCE [LARGE SCALE GENOMIC DNA]</scope>
    <source>
        <strain evidence="4">074W</strain>
    </source>
</reference>
<gene>
    <name evidence="3" type="ORF">Gasu_39600</name>
</gene>
<evidence type="ECO:0000313" key="3">
    <source>
        <dbReference type="EMBL" id="EME28583.1"/>
    </source>
</evidence>
<feature type="compositionally biased region" description="Basic and acidic residues" evidence="2">
    <location>
        <begin position="89"/>
        <end position="110"/>
    </location>
</feature>
<dbReference type="GeneID" id="17087443"/>
<dbReference type="OrthoDB" id="10420913at2759"/>
<feature type="region of interest" description="Disordered" evidence="2">
    <location>
        <begin position="85"/>
        <end position="110"/>
    </location>
</feature>
<dbReference type="EMBL" id="KB454518">
    <property type="protein sequence ID" value="EME28583.1"/>
    <property type="molecule type" value="Genomic_DNA"/>
</dbReference>
<proteinExistence type="predicted"/>
<protein>
    <recommendedName>
        <fullName evidence="5">BZIP domain-containing protein</fullName>
    </recommendedName>
</protein>
<evidence type="ECO:0000313" key="4">
    <source>
        <dbReference type="Proteomes" id="UP000030680"/>
    </source>
</evidence>
<feature type="coiled-coil region" evidence="1">
    <location>
        <begin position="134"/>
        <end position="199"/>
    </location>
</feature>
<dbReference type="KEGG" id="gsl:Gasu_39600"/>
<feature type="region of interest" description="Disordered" evidence="2">
    <location>
        <begin position="32"/>
        <end position="71"/>
    </location>
</feature>
<dbReference type="Proteomes" id="UP000030680">
    <property type="component" value="Unassembled WGS sequence"/>
</dbReference>